<feature type="compositionally biased region" description="Polar residues" evidence="1">
    <location>
        <begin position="129"/>
        <end position="138"/>
    </location>
</feature>
<evidence type="ECO:0000256" key="1">
    <source>
        <dbReference type="SAM" id="MobiDB-lite"/>
    </source>
</evidence>
<organism evidence="2 3">
    <name type="scientific">Ramazzottius varieornatus</name>
    <name type="common">Water bear</name>
    <name type="synonym">Tardigrade</name>
    <dbReference type="NCBI Taxonomy" id="947166"/>
    <lineage>
        <taxon>Eukaryota</taxon>
        <taxon>Metazoa</taxon>
        <taxon>Ecdysozoa</taxon>
        <taxon>Tardigrada</taxon>
        <taxon>Eutardigrada</taxon>
        <taxon>Parachela</taxon>
        <taxon>Hypsibioidea</taxon>
        <taxon>Ramazzottiidae</taxon>
        <taxon>Ramazzottius</taxon>
    </lineage>
</organism>
<feature type="region of interest" description="Disordered" evidence="1">
    <location>
        <begin position="114"/>
        <end position="147"/>
    </location>
</feature>
<comment type="caution">
    <text evidence="2">The sequence shown here is derived from an EMBL/GenBank/DDBJ whole genome shotgun (WGS) entry which is preliminary data.</text>
</comment>
<gene>
    <name evidence="2" type="primary">RvY_08891-1</name>
    <name evidence="2" type="synonym">RvY_08891.1</name>
    <name evidence="2" type="ORF">RvY_08891</name>
</gene>
<keyword evidence="3" id="KW-1185">Reference proteome</keyword>
<sequence length="147" mass="15862">MEHSSYISDENDDNEIVFDGIFPSGSPNSTGCSGGVKRLKTEDISQDILPDRSTSAFDAEWDNQDESDELTMNSVILDDDPNIPSTSSGVGRNFAIFKDSSVNNADRSVVYMLESDDDDDDDDDASAITGASTHSSANEPVHMCITP</sequence>
<reference evidence="2 3" key="1">
    <citation type="journal article" date="2016" name="Nat. Commun.">
        <title>Extremotolerant tardigrade genome and improved radiotolerance of human cultured cells by tardigrade-unique protein.</title>
        <authorList>
            <person name="Hashimoto T."/>
            <person name="Horikawa D.D."/>
            <person name="Saito Y."/>
            <person name="Kuwahara H."/>
            <person name="Kozuka-Hata H."/>
            <person name="Shin-I T."/>
            <person name="Minakuchi Y."/>
            <person name="Ohishi K."/>
            <person name="Motoyama A."/>
            <person name="Aizu T."/>
            <person name="Enomoto A."/>
            <person name="Kondo K."/>
            <person name="Tanaka S."/>
            <person name="Hara Y."/>
            <person name="Koshikawa S."/>
            <person name="Sagara H."/>
            <person name="Miura T."/>
            <person name="Yokobori S."/>
            <person name="Miyagawa K."/>
            <person name="Suzuki Y."/>
            <person name="Kubo T."/>
            <person name="Oyama M."/>
            <person name="Kohara Y."/>
            <person name="Fujiyama A."/>
            <person name="Arakawa K."/>
            <person name="Katayama T."/>
            <person name="Toyoda A."/>
            <person name="Kunieda T."/>
        </authorList>
    </citation>
    <scope>NUCLEOTIDE SEQUENCE [LARGE SCALE GENOMIC DNA]</scope>
    <source>
        <strain evidence="2 3">YOKOZUNA-1</strain>
    </source>
</reference>
<dbReference type="Proteomes" id="UP000186922">
    <property type="component" value="Unassembled WGS sequence"/>
</dbReference>
<name>A0A1D1VA03_RAMVA</name>
<accession>A0A1D1VA03</accession>
<proteinExistence type="predicted"/>
<evidence type="ECO:0000313" key="3">
    <source>
        <dbReference type="Proteomes" id="UP000186922"/>
    </source>
</evidence>
<evidence type="ECO:0000313" key="2">
    <source>
        <dbReference type="EMBL" id="GAU97625.1"/>
    </source>
</evidence>
<feature type="region of interest" description="Disordered" evidence="1">
    <location>
        <begin position="1"/>
        <end position="64"/>
    </location>
</feature>
<feature type="compositionally biased region" description="Acidic residues" evidence="1">
    <location>
        <begin position="114"/>
        <end position="125"/>
    </location>
</feature>
<dbReference type="AlphaFoldDB" id="A0A1D1VA03"/>
<protein>
    <submittedName>
        <fullName evidence="2">Uncharacterized protein</fullName>
    </submittedName>
</protein>
<dbReference type="EMBL" id="BDGG01000004">
    <property type="protein sequence ID" value="GAU97625.1"/>
    <property type="molecule type" value="Genomic_DNA"/>
</dbReference>